<sequence>MRIIFLGYHNIGYFCLKALMELCAALGDEIAAVVTHADHPRENIWFASVRDLAFKHYLPVYQPSDPNDPAFVAAMARLRPDFLFSCYYRHMLKKPLLDLPRLGALNLHGSLLPKYRGRAPVNWVLVNGETETGVTLHYMEEKADRGDLVAQRRVPITEEDTALTLFARLTVAAEDLMREAYPLLRTGQAPRIPQDHTQASYFGRRRPEDGRIDWRKSAGEIYNLVRAVTHPYPGAFTFLNGRKWYIWWGRPLAEEAPPGAAPGQILGRLPGQGLLVATGQGLFLITQAQWEGEREFLGPVLATWAELMGKQLG</sequence>
<dbReference type="InterPro" id="IPR011034">
    <property type="entry name" value="Formyl_transferase-like_C_sf"/>
</dbReference>
<proteinExistence type="predicted"/>
<dbReference type="PANTHER" id="PTHR11138:SF5">
    <property type="entry name" value="METHIONYL-TRNA FORMYLTRANSFERASE, MITOCHONDRIAL"/>
    <property type="match status" value="1"/>
</dbReference>
<dbReference type="Pfam" id="PF02911">
    <property type="entry name" value="Formyl_trans_C"/>
    <property type="match status" value="1"/>
</dbReference>
<dbReference type="Pfam" id="PF00551">
    <property type="entry name" value="Formyl_trans_N"/>
    <property type="match status" value="1"/>
</dbReference>
<dbReference type="EMBL" id="DTHB01000043">
    <property type="protein sequence ID" value="HGB14828.1"/>
    <property type="molecule type" value="Genomic_DNA"/>
</dbReference>
<dbReference type="InterPro" id="IPR002376">
    <property type="entry name" value="Formyl_transf_N"/>
</dbReference>
<dbReference type="CDD" id="cd08702">
    <property type="entry name" value="Arna_FMT_C"/>
    <property type="match status" value="1"/>
</dbReference>
<accession>A0A7C3WHR0</accession>
<organism evidence="3">
    <name type="scientific">Desulfobacca acetoxidans</name>
    <dbReference type="NCBI Taxonomy" id="60893"/>
    <lineage>
        <taxon>Bacteria</taxon>
        <taxon>Pseudomonadati</taxon>
        <taxon>Thermodesulfobacteriota</taxon>
        <taxon>Desulfobaccia</taxon>
        <taxon>Desulfobaccales</taxon>
        <taxon>Desulfobaccaceae</taxon>
        <taxon>Desulfobacca</taxon>
    </lineage>
</organism>
<reference evidence="3" key="1">
    <citation type="journal article" date="2020" name="mSystems">
        <title>Genome- and Community-Level Interaction Insights into Carbon Utilization and Element Cycling Functions of Hydrothermarchaeota in Hydrothermal Sediment.</title>
        <authorList>
            <person name="Zhou Z."/>
            <person name="Liu Y."/>
            <person name="Xu W."/>
            <person name="Pan J."/>
            <person name="Luo Z.H."/>
            <person name="Li M."/>
        </authorList>
    </citation>
    <scope>NUCLEOTIDE SEQUENCE [LARGE SCALE GENOMIC DNA]</scope>
    <source>
        <strain evidence="3">SpSt-776</strain>
    </source>
</reference>
<evidence type="ECO:0000313" key="3">
    <source>
        <dbReference type="EMBL" id="HGB14828.1"/>
    </source>
</evidence>
<dbReference type="SUPFAM" id="SSF50486">
    <property type="entry name" value="FMT C-terminal domain-like"/>
    <property type="match status" value="1"/>
</dbReference>
<feature type="domain" description="Formyl transferase N-terminal" evidence="1">
    <location>
        <begin position="23"/>
        <end position="178"/>
    </location>
</feature>
<evidence type="ECO:0000259" key="2">
    <source>
        <dbReference type="Pfam" id="PF02911"/>
    </source>
</evidence>
<feature type="domain" description="Formyl transferase C-terminal" evidence="2">
    <location>
        <begin position="207"/>
        <end position="295"/>
    </location>
</feature>
<protein>
    <submittedName>
        <fullName evidence="3">Formyltransferase</fullName>
    </submittedName>
</protein>
<dbReference type="NCBIfam" id="NF005414">
    <property type="entry name" value="PRK06988.1"/>
    <property type="match status" value="1"/>
</dbReference>
<name>A0A7C3WHR0_9BACT</name>
<dbReference type="InterPro" id="IPR005793">
    <property type="entry name" value="Formyl_trans_C"/>
</dbReference>
<dbReference type="SUPFAM" id="SSF53328">
    <property type="entry name" value="Formyltransferase"/>
    <property type="match status" value="1"/>
</dbReference>
<comment type="caution">
    <text evidence="3">The sequence shown here is derived from an EMBL/GenBank/DDBJ whole genome shotgun (WGS) entry which is preliminary data.</text>
</comment>
<evidence type="ECO:0000259" key="1">
    <source>
        <dbReference type="Pfam" id="PF00551"/>
    </source>
</evidence>
<dbReference type="PANTHER" id="PTHR11138">
    <property type="entry name" value="METHIONYL-TRNA FORMYLTRANSFERASE"/>
    <property type="match status" value="1"/>
</dbReference>
<dbReference type="InterPro" id="IPR036477">
    <property type="entry name" value="Formyl_transf_N_sf"/>
</dbReference>
<dbReference type="AlphaFoldDB" id="A0A7C3WHR0"/>
<dbReference type="GO" id="GO:0005829">
    <property type="term" value="C:cytosol"/>
    <property type="evidence" value="ECO:0007669"/>
    <property type="project" value="TreeGrafter"/>
</dbReference>
<dbReference type="GO" id="GO:0004479">
    <property type="term" value="F:methionyl-tRNA formyltransferase activity"/>
    <property type="evidence" value="ECO:0007669"/>
    <property type="project" value="TreeGrafter"/>
</dbReference>
<gene>
    <name evidence="3" type="ORF">ENV62_06300</name>
</gene>
<keyword evidence="3" id="KW-0808">Transferase</keyword>
<dbReference type="Gene3D" id="3.40.50.12230">
    <property type="match status" value="1"/>
</dbReference>